<protein>
    <submittedName>
        <fullName evidence="7">YIP1 family protein</fullName>
    </submittedName>
</protein>
<keyword evidence="4 5" id="KW-0472">Membrane</keyword>
<comment type="subcellular location">
    <subcellularLocation>
        <location evidence="1">Membrane</location>
        <topology evidence="1">Multi-pass membrane protein</topology>
    </subcellularLocation>
</comment>
<evidence type="ECO:0000256" key="2">
    <source>
        <dbReference type="ARBA" id="ARBA00022692"/>
    </source>
</evidence>
<sequence length="188" mass="20748">MTINSLLDMIRRPAQFWDSLSARETEEPIPAIRLALLFALIPAVCRLCGIQLHYADNAYVNTTLFSTALVAIKTYVLFLVTPLLLARLLLWVVPLFKGEADLEATTRLAIYGAVPVWIAGLLFLLAPYFDPLVLIVGLGAASYLFYLGCQKLLGIGIDMAVGLTIIHGAAWLIVYFTLYFVIMALGIR</sequence>
<evidence type="ECO:0000256" key="4">
    <source>
        <dbReference type="ARBA" id="ARBA00023136"/>
    </source>
</evidence>
<gene>
    <name evidence="7" type="ORF">H6P80_08565</name>
</gene>
<feature type="transmembrane region" description="Helical" evidence="5">
    <location>
        <begin position="34"/>
        <end position="55"/>
    </location>
</feature>
<organism evidence="7 8">
    <name type="scientific">Parasphingopyxis marina</name>
    <dbReference type="NCBI Taxonomy" id="2761622"/>
    <lineage>
        <taxon>Bacteria</taxon>
        <taxon>Pseudomonadati</taxon>
        <taxon>Pseudomonadota</taxon>
        <taxon>Alphaproteobacteria</taxon>
        <taxon>Sphingomonadales</taxon>
        <taxon>Sphingomonadaceae</taxon>
        <taxon>Parasphingopyxis</taxon>
    </lineage>
</organism>
<reference evidence="7 8" key="1">
    <citation type="submission" date="2020-08" db="EMBL/GenBank/DDBJ databases">
        <title>Draft genome sequence of Parasphingopyxis sp. GrpM-11.</title>
        <authorList>
            <person name="Oh J."/>
            <person name="Roh D.-H."/>
        </authorList>
    </citation>
    <scope>NUCLEOTIDE SEQUENCE [LARGE SCALE GENOMIC DNA]</scope>
    <source>
        <strain evidence="7 8">GrpM-11</strain>
    </source>
</reference>
<accession>A0A842HXJ7</accession>
<comment type="caution">
    <text evidence="7">The sequence shown here is derived from an EMBL/GenBank/DDBJ whole genome shotgun (WGS) entry which is preliminary data.</text>
</comment>
<keyword evidence="8" id="KW-1185">Reference proteome</keyword>
<evidence type="ECO:0000259" key="6">
    <source>
        <dbReference type="Pfam" id="PF04893"/>
    </source>
</evidence>
<proteinExistence type="predicted"/>
<dbReference type="Proteomes" id="UP000564378">
    <property type="component" value="Unassembled WGS sequence"/>
</dbReference>
<feature type="transmembrane region" description="Helical" evidence="5">
    <location>
        <begin position="161"/>
        <end position="187"/>
    </location>
</feature>
<evidence type="ECO:0000313" key="7">
    <source>
        <dbReference type="EMBL" id="MBC2777672.1"/>
    </source>
</evidence>
<dbReference type="GO" id="GO:0016020">
    <property type="term" value="C:membrane"/>
    <property type="evidence" value="ECO:0007669"/>
    <property type="project" value="UniProtKB-SubCell"/>
</dbReference>
<dbReference type="AlphaFoldDB" id="A0A842HXJ7"/>
<evidence type="ECO:0000313" key="8">
    <source>
        <dbReference type="Proteomes" id="UP000564378"/>
    </source>
</evidence>
<evidence type="ECO:0000256" key="1">
    <source>
        <dbReference type="ARBA" id="ARBA00004141"/>
    </source>
</evidence>
<name>A0A842HXJ7_9SPHN</name>
<dbReference type="EMBL" id="JACJVJ010000001">
    <property type="protein sequence ID" value="MBC2777672.1"/>
    <property type="molecule type" value="Genomic_DNA"/>
</dbReference>
<feature type="transmembrane region" description="Helical" evidence="5">
    <location>
        <begin position="75"/>
        <end position="96"/>
    </location>
</feature>
<evidence type="ECO:0000256" key="3">
    <source>
        <dbReference type="ARBA" id="ARBA00022989"/>
    </source>
</evidence>
<keyword evidence="2 5" id="KW-0812">Transmembrane</keyword>
<dbReference type="InterPro" id="IPR006977">
    <property type="entry name" value="Yip1_dom"/>
</dbReference>
<feature type="transmembrane region" description="Helical" evidence="5">
    <location>
        <begin position="132"/>
        <end position="149"/>
    </location>
</feature>
<dbReference type="Pfam" id="PF04893">
    <property type="entry name" value="Yip1"/>
    <property type="match status" value="1"/>
</dbReference>
<keyword evidence="3 5" id="KW-1133">Transmembrane helix</keyword>
<feature type="transmembrane region" description="Helical" evidence="5">
    <location>
        <begin position="108"/>
        <end position="126"/>
    </location>
</feature>
<dbReference type="RefSeq" id="WP_185800865.1">
    <property type="nucleotide sequence ID" value="NZ_JACJVJ010000001.1"/>
</dbReference>
<feature type="domain" description="Yip1" evidence="6">
    <location>
        <begin position="8"/>
        <end position="176"/>
    </location>
</feature>
<evidence type="ECO:0000256" key="5">
    <source>
        <dbReference type="SAM" id="Phobius"/>
    </source>
</evidence>